<keyword evidence="4" id="KW-0472">Membrane</keyword>
<evidence type="ECO:0000259" key="7">
    <source>
        <dbReference type="PROSITE" id="PS50002"/>
    </source>
</evidence>
<evidence type="ECO:0000256" key="6">
    <source>
        <dbReference type="SAM" id="Coils"/>
    </source>
</evidence>
<evidence type="ECO:0000313" key="9">
    <source>
        <dbReference type="Proteomes" id="UP000541444"/>
    </source>
</evidence>
<dbReference type="AlphaFoldDB" id="A0A7J7LSD3"/>
<reference evidence="8 9" key="1">
    <citation type="journal article" date="2020" name="IScience">
        <title>Genome Sequencing of the Endangered Kingdonia uniflora (Circaeasteraceae, Ranunculales) Reveals Potential Mechanisms of Evolutionary Specialization.</title>
        <authorList>
            <person name="Sun Y."/>
            <person name="Deng T."/>
            <person name="Zhang A."/>
            <person name="Moore M.J."/>
            <person name="Landis J.B."/>
            <person name="Lin N."/>
            <person name="Zhang H."/>
            <person name="Zhang X."/>
            <person name="Huang J."/>
            <person name="Zhang X."/>
            <person name="Sun H."/>
            <person name="Wang H."/>
        </authorList>
    </citation>
    <scope>NUCLEOTIDE SEQUENCE [LARGE SCALE GENOMIC DNA]</scope>
    <source>
        <strain evidence="8">TB1705</strain>
        <tissue evidence="8">Leaf</tissue>
    </source>
</reference>
<comment type="subcellular location">
    <subcellularLocation>
        <location evidence="1">Membrane</location>
        <topology evidence="1">Peripheral membrane protein</topology>
    </subcellularLocation>
</comment>
<dbReference type="OrthoDB" id="19092at2759"/>
<dbReference type="SMART" id="SM00326">
    <property type="entry name" value="SH3"/>
    <property type="match status" value="1"/>
</dbReference>
<name>A0A7J7LSD3_9MAGN</name>
<dbReference type="PANTHER" id="PTHR14167">
    <property type="entry name" value="SH3 DOMAIN-CONTAINING"/>
    <property type="match status" value="1"/>
</dbReference>
<feature type="domain" description="SH3" evidence="7">
    <location>
        <begin position="285"/>
        <end position="344"/>
    </location>
</feature>
<evidence type="ECO:0000256" key="5">
    <source>
        <dbReference type="PROSITE-ProRule" id="PRU00192"/>
    </source>
</evidence>
<feature type="coiled-coil region" evidence="6">
    <location>
        <begin position="132"/>
        <end position="196"/>
    </location>
</feature>
<proteinExistence type="predicted"/>
<evidence type="ECO:0000256" key="3">
    <source>
        <dbReference type="ARBA" id="ARBA00023054"/>
    </source>
</evidence>
<dbReference type="PROSITE" id="PS50002">
    <property type="entry name" value="SH3"/>
    <property type="match status" value="1"/>
</dbReference>
<dbReference type="InterPro" id="IPR050384">
    <property type="entry name" value="Endophilin_SH3RF"/>
</dbReference>
<evidence type="ECO:0000313" key="8">
    <source>
        <dbReference type="EMBL" id="KAF6145414.1"/>
    </source>
</evidence>
<comment type="caution">
    <text evidence="8">The sequence shown here is derived from an EMBL/GenBank/DDBJ whole genome shotgun (WGS) entry which is preliminary data.</text>
</comment>
<dbReference type="Gene3D" id="1.20.1270.60">
    <property type="entry name" value="Arfaptin homology (AH) domain/BAR domain"/>
    <property type="match status" value="1"/>
</dbReference>
<organism evidence="8 9">
    <name type="scientific">Kingdonia uniflora</name>
    <dbReference type="NCBI Taxonomy" id="39325"/>
    <lineage>
        <taxon>Eukaryota</taxon>
        <taxon>Viridiplantae</taxon>
        <taxon>Streptophyta</taxon>
        <taxon>Embryophyta</taxon>
        <taxon>Tracheophyta</taxon>
        <taxon>Spermatophyta</taxon>
        <taxon>Magnoliopsida</taxon>
        <taxon>Ranunculales</taxon>
        <taxon>Circaeasteraceae</taxon>
        <taxon>Kingdonia</taxon>
    </lineage>
</organism>
<sequence>MHESDAVLKQFGAYGGSDTLVTDEAEYLQHQKLEKLYISTRAGKHFQRDIVRGVEGYIVTGSKQVEIGNKLSDDSRKYGSENTCTSGNTLSKAALNYSRARSQMEKEHGNLLKALGTQVAEPLRAMVMGAPLEDARHLAQRYDRMRQEAEAQAIDVSKKQAKARESMGNPDYTLKVESAEAKLQELKSNVAILGKEAAAAMTAVEAQQQRLTLQRLISMVESERTYHSRVLQILDQLESEMVSERQRIEASPSPVVDNTMPPPPSYEEVNGVFSPSTYEGVTDAMGYFLGEVVHPYQAESDVELNLFIGDYVVVRKVSNNGWAEGESKGRAGWFPFGYVERRERVLASKVAEVF</sequence>
<accession>A0A7J7LSD3</accession>
<keyword evidence="3 6" id="KW-0175">Coiled coil</keyword>
<dbReference type="Gene3D" id="2.30.30.40">
    <property type="entry name" value="SH3 Domains"/>
    <property type="match status" value="1"/>
</dbReference>
<evidence type="ECO:0000256" key="4">
    <source>
        <dbReference type="ARBA" id="ARBA00023136"/>
    </source>
</evidence>
<dbReference type="SUPFAM" id="SSF103657">
    <property type="entry name" value="BAR/IMD domain-like"/>
    <property type="match status" value="1"/>
</dbReference>
<dbReference type="InterPro" id="IPR036028">
    <property type="entry name" value="SH3-like_dom_sf"/>
</dbReference>
<evidence type="ECO:0000256" key="1">
    <source>
        <dbReference type="ARBA" id="ARBA00004170"/>
    </source>
</evidence>
<keyword evidence="2 5" id="KW-0728">SH3 domain</keyword>
<dbReference type="Pfam" id="PF14604">
    <property type="entry name" value="SH3_9"/>
    <property type="match status" value="1"/>
</dbReference>
<dbReference type="SUPFAM" id="SSF50044">
    <property type="entry name" value="SH3-domain"/>
    <property type="match status" value="1"/>
</dbReference>
<dbReference type="EMBL" id="JACGCM010002066">
    <property type="protein sequence ID" value="KAF6145414.1"/>
    <property type="molecule type" value="Genomic_DNA"/>
</dbReference>
<dbReference type="InterPro" id="IPR001452">
    <property type="entry name" value="SH3_domain"/>
</dbReference>
<evidence type="ECO:0000256" key="2">
    <source>
        <dbReference type="ARBA" id="ARBA00022443"/>
    </source>
</evidence>
<dbReference type="InterPro" id="IPR027267">
    <property type="entry name" value="AH/BAR_dom_sf"/>
</dbReference>
<protein>
    <recommendedName>
        <fullName evidence="7">SH3 domain-containing protein</fullName>
    </recommendedName>
</protein>
<keyword evidence="9" id="KW-1185">Reference proteome</keyword>
<dbReference type="Proteomes" id="UP000541444">
    <property type="component" value="Unassembled WGS sequence"/>
</dbReference>
<dbReference type="PANTHER" id="PTHR14167:SF81">
    <property type="entry name" value="ENDOPHILIN-A"/>
    <property type="match status" value="1"/>
</dbReference>
<gene>
    <name evidence="8" type="ORF">GIB67_029183</name>
</gene>